<evidence type="ECO:0000313" key="4">
    <source>
        <dbReference type="Proteomes" id="UP000004459"/>
    </source>
</evidence>
<name>G9YRB5_FLAPL</name>
<dbReference type="AlphaFoldDB" id="G9YRB5"/>
<dbReference type="RefSeq" id="WP_007491164.1">
    <property type="nucleotide sequence ID" value="NZ_JH417757.1"/>
</dbReference>
<dbReference type="PATRIC" id="fig|411475.3.peg.1790"/>
<feature type="region of interest" description="Disordered" evidence="1">
    <location>
        <begin position="81"/>
        <end position="102"/>
    </location>
</feature>
<dbReference type="Proteomes" id="UP000004459">
    <property type="component" value="Unassembled WGS sequence"/>
</dbReference>
<reference evidence="3 4" key="1">
    <citation type="submission" date="2011-08" db="EMBL/GenBank/DDBJ databases">
        <authorList>
            <person name="Weinstock G."/>
            <person name="Sodergren E."/>
            <person name="Clifton S."/>
            <person name="Fulton L."/>
            <person name="Fulton B."/>
            <person name="Courtney L."/>
            <person name="Fronick C."/>
            <person name="Harrison M."/>
            <person name="Strong C."/>
            <person name="Farmer C."/>
            <person name="Delahaunty K."/>
            <person name="Markovic C."/>
            <person name="Hall O."/>
            <person name="Minx P."/>
            <person name="Tomlinson C."/>
            <person name="Mitreva M."/>
            <person name="Hou S."/>
            <person name="Chen J."/>
            <person name="Wollam A."/>
            <person name="Pepin K.H."/>
            <person name="Johnson M."/>
            <person name="Bhonagiri V."/>
            <person name="Zhang X."/>
            <person name="Suruliraj S."/>
            <person name="Warren W."/>
            <person name="Chinwalla A."/>
            <person name="Mardis E.R."/>
            <person name="Wilson R.K."/>
        </authorList>
    </citation>
    <scope>NUCLEOTIDE SEQUENCE [LARGE SCALE GENOMIC DNA]</scope>
    <source>
        <strain evidence="3 4">ATCC 29863</strain>
    </source>
</reference>
<dbReference type="HOGENOM" id="CLU_2011317_0_0_9"/>
<proteinExistence type="predicted"/>
<feature type="domain" description="Cysteine-rich CPCC" evidence="2">
    <location>
        <begin position="48"/>
        <end position="122"/>
    </location>
</feature>
<sequence>MDKTEKFFYLPQATNASFVLSPSDGPACTPEPLEPEPPPESEGPAGSYPCPCCGCLTFPVPKEEAIAYICPVCFWENDVFDPDEDAPSDENRGMTLRQGRENYRKWGAVREDLVRHARPPRPGEQPL</sequence>
<dbReference type="GeneID" id="63972155"/>
<dbReference type="STRING" id="292800.A4U99_05335"/>
<gene>
    <name evidence="3" type="ORF">HMPREF0372_02061</name>
</gene>
<evidence type="ECO:0000256" key="1">
    <source>
        <dbReference type="SAM" id="MobiDB-lite"/>
    </source>
</evidence>
<comment type="caution">
    <text evidence="3">The sequence shown here is derived from an EMBL/GenBank/DDBJ whole genome shotgun (WGS) entry which is preliminary data.</text>
</comment>
<evidence type="ECO:0000313" key="3">
    <source>
        <dbReference type="EMBL" id="EHM49743.1"/>
    </source>
</evidence>
<organism evidence="3 4">
    <name type="scientific">Flavonifractor plautii ATCC 29863</name>
    <dbReference type="NCBI Taxonomy" id="411475"/>
    <lineage>
        <taxon>Bacteria</taxon>
        <taxon>Bacillati</taxon>
        <taxon>Bacillota</taxon>
        <taxon>Clostridia</taxon>
        <taxon>Eubacteriales</taxon>
        <taxon>Oscillospiraceae</taxon>
        <taxon>Flavonifractor</taxon>
    </lineage>
</organism>
<dbReference type="Pfam" id="PF14206">
    <property type="entry name" value="Cys_rich_CPCC"/>
    <property type="match status" value="1"/>
</dbReference>
<evidence type="ECO:0000259" key="2">
    <source>
        <dbReference type="Pfam" id="PF14206"/>
    </source>
</evidence>
<feature type="region of interest" description="Disordered" evidence="1">
    <location>
        <begin position="17"/>
        <end position="45"/>
    </location>
</feature>
<dbReference type="EMBL" id="AGCK01000162">
    <property type="protein sequence ID" value="EHM49743.1"/>
    <property type="molecule type" value="Genomic_DNA"/>
</dbReference>
<dbReference type="InterPro" id="IPR025983">
    <property type="entry name" value="Cys_rich_CPCC"/>
</dbReference>
<accession>G9YRB5</accession>
<protein>
    <recommendedName>
        <fullName evidence="2">Cysteine-rich CPCC domain-containing protein</fullName>
    </recommendedName>
</protein>